<dbReference type="Proteomes" id="UP000317940">
    <property type="component" value="Unassembled WGS sequence"/>
</dbReference>
<feature type="domain" description="Gp5/Type VI secretion system Vgr protein OB-fold" evidence="2">
    <location>
        <begin position="414"/>
        <end position="479"/>
    </location>
</feature>
<gene>
    <name evidence="3" type="ORF">FHX73_12100</name>
</gene>
<sequence>MTANQLHGGIVWPTVSVGEGPGRPLSGVAARCLAHVEVDTHLLLPAMFVLCFEDLTGRALDEAGLDIGARVQVSVGAGRDQRLVVGEVTAVEGSYHGLAGQTVVRGYDLCHRLQRARRTRSFDDATDADIARRIAAEARLPVGEITETEVVHEHLLQCNQTDWEFLAQRAAETGFEFGMADGRFHYRRAAVLAQSAQDLPELTVPGSLLRFEPRVTAGNLTPDVEVRVWDPLRAALSAAAPVPASATGASAPRRQQLAEVTELFRTGRDGNPGEERAAVPTGPSDPAGPDTAPPPSPTAHVVSTLPVAGPEAAAAALAASVGGTFAEAEGEALGDGAIRPGASVRISGIPNRFPEVWLVNRSRHVFDLTSGGYRTEFAAGGVRDRSLLGLASASAPGGGEPVRIPGLVCALVDDIGDGHARVRLTLPWLSPDVRTDWAPVVQFGAGRRSGAMFLPEVGDQVLVGFEFGDPRRPYVLGGIVTEDSSYSLGGEAVRRGPGGADSSVARRGFVSASGNRLVFLDEMGEAPEPEGAQILLGSGDGAFGLGIDTVHGSLELSCSPPEPGGRLTIRCGEAGTVNIVTGPGGTVTVDGGDELTLTAAASLTIRSQGTVSVSAPSIALGG</sequence>
<dbReference type="SUPFAM" id="SSF69255">
    <property type="entry name" value="gp5 N-terminal domain-like"/>
    <property type="match status" value="1"/>
</dbReference>
<evidence type="ECO:0000313" key="3">
    <source>
        <dbReference type="EMBL" id="TWF90988.1"/>
    </source>
</evidence>
<dbReference type="EMBL" id="VIWT01000002">
    <property type="protein sequence ID" value="TWF90988.1"/>
    <property type="molecule type" value="Genomic_DNA"/>
</dbReference>
<dbReference type="RefSeq" id="WP_145908646.1">
    <property type="nucleotide sequence ID" value="NZ_BAAAMZ010000002.1"/>
</dbReference>
<reference evidence="3 4" key="1">
    <citation type="submission" date="2019-06" db="EMBL/GenBank/DDBJ databases">
        <title>Sequencing the genomes of 1000 actinobacteria strains.</title>
        <authorList>
            <person name="Klenk H.-P."/>
        </authorList>
    </citation>
    <scope>NUCLEOTIDE SEQUENCE [LARGE SCALE GENOMIC DNA]</scope>
    <source>
        <strain evidence="3 4">DSM 44826</strain>
    </source>
</reference>
<evidence type="ECO:0000313" key="4">
    <source>
        <dbReference type="Proteomes" id="UP000317940"/>
    </source>
</evidence>
<organism evidence="3 4">
    <name type="scientific">Kitasatospora viridis</name>
    <dbReference type="NCBI Taxonomy" id="281105"/>
    <lineage>
        <taxon>Bacteria</taxon>
        <taxon>Bacillati</taxon>
        <taxon>Actinomycetota</taxon>
        <taxon>Actinomycetes</taxon>
        <taxon>Kitasatosporales</taxon>
        <taxon>Streptomycetaceae</taxon>
        <taxon>Kitasatospora</taxon>
    </lineage>
</organism>
<feature type="region of interest" description="Disordered" evidence="1">
    <location>
        <begin position="264"/>
        <end position="299"/>
    </location>
</feature>
<keyword evidence="4" id="KW-1185">Reference proteome</keyword>
<name>A0A561TV46_9ACTN</name>
<dbReference type="Pfam" id="PF05954">
    <property type="entry name" value="Phage_GPD"/>
    <property type="match status" value="1"/>
</dbReference>
<dbReference type="Pfam" id="PF04717">
    <property type="entry name" value="Phage_base_V"/>
    <property type="match status" value="1"/>
</dbReference>
<protein>
    <submittedName>
        <fullName evidence="3">Phage protein D</fullName>
    </submittedName>
</protein>
<dbReference type="OrthoDB" id="1907165at2"/>
<dbReference type="InterPro" id="IPR037026">
    <property type="entry name" value="Vgr_OB-fold_dom_sf"/>
</dbReference>
<dbReference type="InterPro" id="IPR006531">
    <property type="entry name" value="Gp5/Vgr_OB"/>
</dbReference>
<dbReference type="Gene3D" id="2.40.50.230">
    <property type="entry name" value="Gp5 N-terminal domain"/>
    <property type="match status" value="1"/>
</dbReference>
<accession>A0A561TV46</accession>
<feature type="compositionally biased region" description="Basic and acidic residues" evidence="1">
    <location>
        <begin position="265"/>
        <end position="277"/>
    </location>
</feature>
<proteinExistence type="predicted"/>
<evidence type="ECO:0000259" key="2">
    <source>
        <dbReference type="Pfam" id="PF04717"/>
    </source>
</evidence>
<comment type="caution">
    <text evidence="3">The sequence shown here is derived from an EMBL/GenBank/DDBJ whole genome shotgun (WGS) entry which is preliminary data.</text>
</comment>
<dbReference type="AlphaFoldDB" id="A0A561TV46"/>
<dbReference type="SUPFAM" id="SSF69279">
    <property type="entry name" value="Phage tail proteins"/>
    <property type="match status" value="1"/>
</dbReference>
<evidence type="ECO:0000256" key="1">
    <source>
        <dbReference type="SAM" id="MobiDB-lite"/>
    </source>
</evidence>